<dbReference type="Pfam" id="PF01523">
    <property type="entry name" value="PmbA_TldD_1st"/>
    <property type="match status" value="1"/>
</dbReference>
<dbReference type="GO" id="GO:0005829">
    <property type="term" value="C:cytosol"/>
    <property type="evidence" value="ECO:0007669"/>
    <property type="project" value="TreeGrafter"/>
</dbReference>
<dbReference type="Pfam" id="PF19289">
    <property type="entry name" value="PmbA_TldD_3rd"/>
    <property type="match status" value="1"/>
</dbReference>
<evidence type="ECO:0000313" key="8">
    <source>
        <dbReference type="EMBL" id="ADU35217.1"/>
    </source>
</evidence>
<evidence type="ECO:0000256" key="1">
    <source>
        <dbReference type="ARBA" id="ARBA00005836"/>
    </source>
</evidence>
<feature type="domain" description="Metalloprotease TldD/E N-terminal" evidence="5">
    <location>
        <begin position="47"/>
        <end position="110"/>
    </location>
</feature>
<reference evidence="9" key="1">
    <citation type="submission" date="2010-12" db="EMBL/GenBank/DDBJ databases">
        <title>Complete sequence of Variovorax paradoxus EPS.</title>
        <authorList>
            <consortium name="US DOE Joint Genome Institute"/>
            <person name="Lucas S."/>
            <person name="Copeland A."/>
            <person name="Lapidus A."/>
            <person name="Cheng J.-F."/>
            <person name="Goodwin L."/>
            <person name="Pitluck S."/>
            <person name="Teshima H."/>
            <person name="Detter J.C."/>
            <person name="Han C."/>
            <person name="Tapia R."/>
            <person name="Land M."/>
            <person name="Hauser L."/>
            <person name="Kyrpides N."/>
            <person name="Ivanova N."/>
            <person name="Ovchinnikova G."/>
            <person name="Orwin P."/>
            <person name="Han J.-I.G."/>
            <person name="Woyke T."/>
        </authorList>
    </citation>
    <scope>NUCLEOTIDE SEQUENCE [LARGE SCALE GENOMIC DNA]</scope>
    <source>
        <strain evidence="9">EPS</strain>
    </source>
</reference>
<dbReference type="PANTHER" id="PTHR30624:SF4">
    <property type="entry name" value="METALLOPROTEASE TLDD"/>
    <property type="match status" value="1"/>
</dbReference>
<dbReference type="InterPro" id="IPR045569">
    <property type="entry name" value="Metalloprtase-TldD/E_C"/>
</dbReference>
<organism evidence="8 9">
    <name type="scientific">Variovorax paradoxus (strain EPS)</name>
    <dbReference type="NCBI Taxonomy" id="595537"/>
    <lineage>
        <taxon>Bacteria</taxon>
        <taxon>Pseudomonadati</taxon>
        <taxon>Pseudomonadota</taxon>
        <taxon>Betaproteobacteria</taxon>
        <taxon>Burkholderiales</taxon>
        <taxon>Comamonadaceae</taxon>
        <taxon>Variovorax</taxon>
    </lineage>
</organism>
<dbReference type="Pfam" id="PF19290">
    <property type="entry name" value="PmbA_TldD_2nd"/>
    <property type="match status" value="1"/>
</dbReference>
<feature type="domain" description="Metalloprotease TldD/E central" evidence="7">
    <location>
        <begin position="138"/>
        <end position="246"/>
    </location>
</feature>
<keyword evidence="4" id="KW-0482">Metalloprotease</keyword>
<reference evidence="8 9" key="2">
    <citation type="journal article" date="2013" name="Genome Announc.">
        <title>Genome of the Root-Associated Plant Growth-Promoting Bacterium Variovorax paradoxus Strain EPS.</title>
        <authorList>
            <person name="Han J.I."/>
            <person name="Spain J.C."/>
            <person name="Leadbetter J.R."/>
            <person name="Ovchinnikova G."/>
            <person name="Goodwin L.A."/>
            <person name="Han C.S."/>
            <person name="Woyke T."/>
            <person name="Davenport K.W."/>
            <person name="Orwin P.M."/>
        </authorList>
    </citation>
    <scope>NUCLEOTIDE SEQUENCE [LARGE SCALE GENOMIC DNA]</scope>
    <source>
        <strain evidence="8 9">EPS</strain>
    </source>
</reference>
<gene>
    <name evidence="8" type="ordered locus">Varpa_0999</name>
</gene>
<comment type="similarity">
    <text evidence="1">Belongs to the peptidase U62 family.</text>
</comment>
<dbReference type="Proteomes" id="UP000008917">
    <property type="component" value="Chromosome"/>
</dbReference>
<dbReference type="PIRSF" id="PIRSF004919">
    <property type="entry name" value="TldD"/>
    <property type="match status" value="1"/>
</dbReference>
<evidence type="ECO:0000256" key="4">
    <source>
        <dbReference type="ARBA" id="ARBA00023049"/>
    </source>
</evidence>
<dbReference type="AlphaFoldDB" id="E6UUP8"/>
<feature type="domain" description="Metalloprotease TldD/E C-terminal" evidence="6">
    <location>
        <begin position="254"/>
        <end position="487"/>
    </location>
</feature>
<evidence type="ECO:0000259" key="5">
    <source>
        <dbReference type="Pfam" id="PF01523"/>
    </source>
</evidence>
<dbReference type="Gene3D" id="3.30.2290.10">
    <property type="entry name" value="PmbA/TldD superfamily"/>
    <property type="match status" value="1"/>
</dbReference>
<evidence type="ECO:0000256" key="3">
    <source>
        <dbReference type="ARBA" id="ARBA00022801"/>
    </source>
</evidence>
<dbReference type="InterPro" id="IPR035068">
    <property type="entry name" value="TldD/PmbA_N"/>
</dbReference>
<dbReference type="STRING" id="595537.Varpa_0999"/>
<dbReference type="GO" id="GO:0006508">
    <property type="term" value="P:proteolysis"/>
    <property type="evidence" value="ECO:0007669"/>
    <property type="project" value="UniProtKB-KW"/>
</dbReference>
<dbReference type="GO" id="GO:0008237">
    <property type="term" value="F:metallopeptidase activity"/>
    <property type="evidence" value="ECO:0007669"/>
    <property type="project" value="UniProtKB-KW"/>
</dbReference>
<dbReference type="HOGENOM" id="CLU_026425_1_0_4"/>
<dbReference type="eggNOG" id="COG0312">
    <property type="taxonomic scope" value="Bacteria"/>
</dbReference>
<name>E6UUP8_VARPE</name>
<proteinExistence type="inferred from homology"/>
<accession>E6UUP8</accession>
<dbReference type="EMBL" id="CP002417">
    <property type="protein sequence ID" value="ADU35217.1"/>
    <property type="molecule type" value="Genomic_DNA"/>
</dbReference>
<keyword evidence="3" id="KW-0378">Hydrolase</keyword>
<dbReference type="SUPFAM" id="SSF111283">
    <property type="entry name" value="Putative modulator of DNA gyrase, PmbA/TldD"/>
    <property type="match status" value="1"/>
</dbReference>
<evidence type="ECO:0000313" key="9">
    <source>
        <dbReference type="Proteomes" id="UP000008917"/>
    </source>
</evidence>
<keyword evidence="2" id="KW-0645">Protease</keyword>
<dbReference type="InterPro" id="IPR002510">
    <property type="entry name" value="Metalloprtase-TldD/E_N"/>
</dbReference>
<evidence type="ECO:0000259" key="6">
    <source>
        <dbReference type="Pfam" id="PF19289"/>
    </source>
</evidence>
<dbReference type="PANTHER" id="PTHR30624">
    <property type="entry name" value="UNCHARACTERIZED PROTEIN TLDD AND PMBA"/>
    <property type="match status" value="1"/>
</dbReference>
<dbReference type="InterPro" id="IPR036059">
    <property type="entry name" value="TldD/PmbA_sf"/>
</dbReference>
<dbReference type="InterPro" id="IPR045570">
    <property type="entry name" value="Metalloprtase-TldD/E_cen_dom"/>
</dbReference>
<dbReference type="NCBIfam" id="NF008006">
    <property type="entry name" value="PRK10735.1"/>
    <property type="match status" value="1"/>
</dbReference>
<sequence length="489" mass="51759">MAVMISREPTIERLATAQQLLLTPFGLDESHLSKALAEITSHKVDDADLYFQYTRSEGWSLEEGIVKTGSFSIDQGVGVRAVSGEKTAFAYSDDISEASLLDAARTVRSISSAGRTGRVKTPTRKIASSRSLYNGVDPISTLDSTAKVKLLEKTEKLARSRDPRVAQVMAGLASEYDVVLVARADGTLAADVRPLVRLSVTVIAEQNGRREVGSGGGGGRFGLAYFDDEKIAEYVDQAVKAALTNLDARPAPAGEMTVVLGSGWPGILLHEAIGHGLEGDFNRKGSSAFSGRIGQRVAAKGVTVLDDGTIADRRGSLNVDDEGNASQRNVLIEDGILKGYIQDSMNARLMKVKPTGNGRRESYAHVPMPRMTNTYMLGGDKDPQEIVASIKKGLYATNFGGGQVDITSGKFVFSASEAFWVENGKIQYPVKGATIVGNGPDALTRVTMIGNDMALDSGVGTCGKEGQSVPVGVGQPTLRIDGLTVGGTA</sequence>
<evidence type="ECO:0000259" key="7">
    <source>
        <dbReference type="Pfam" id="PF19290"/>
    </source>
</evidence>
<dbReference type="KEGG" id="vpe:Varpa_0999"/>
<protein>
    <submittedName>
        <fullName evidence="8">Peptidase U62 modulator of DNA gyrase</fullName>
    </submittedName>
</protein>
<dbReference type="InterPro" id="IPR051463">
    <property type="entry name" value="Peptidase_U62_metallo"/>
</dbReference>
<evidence type="ECO:0000256" key="2">
    <source>
        <dbReference type="ARBA" id="ARBA00022670"/>
    </source>
</evidence>
<dbReference type="InterPro" id="IPR025502">
    <property type="entry name" value="TldD"/>
</dbReference>